<name>A0A511QMF7_9VIBR</name>
<keyword evidence="3" id="KW-1185">Reference proteome</keyword>
<proteinExistence type="predicted"/>
<dbReference type="SUPFAM" id="SSF53098">
    <property type="entry name" value="Ribonuclease H-like"/>
    <property type="match status" value="1"/>
</dbReference>
<dbReference type="AlphaFoldDB" id="A0A511QMF7"/>
<dbReference type="InterPro" id="IPR001584">
    <property type="entry name" value="Integrase_cat-core"/>
</dbReference>
<dbReference type="PANTHER" id="PTHR46889:SF4">
    <property type="entry name" value="TRANSPOSASE INSO FOR INSERTION SEQUENCE ELEMENT IS911B-RELATED"/>
    <property type="match status" value="1"/>
</dbReference>
<dbReference type="OrthoDB" id="9810995at2"/>
<evidence type="ECO:0000313" key="3">
    <source>
        <dbReference type="Proteomes" id="UP000321113"/>
    </source>
</evidence>
<dbReference type="InterPro" id="IPR050900">
    <property type="entry name" value="Transposase_IS3/IS150/IS904"/>
</dbReference>
<reference evidence="2 3" key="1">
    <citation type="submission" date="2019-07" db="EMBL/GenBank/DDBJ databases">
        <title>Whole genome shotgun sequence of Vibrio superstes NBRC 103154.</title>
        <authorList>
            <person name="Hosoyama A."/>
            <person name="Uohara A."/>
            <person name="Ohji S."/>
            <person name="Ichikawa N."/>
        </authorList>
    </citation>
    <scope>NUCLEOTIDE SEQUENCE [LARGE SCALE GENOMIC DNA]</scope>
    <source>
        <strain evidence="2 3">NBRC 103154</strain>
    </source>
</reference>
<protein>
    <recommendedName>
        <fullName evidence="1">Integrase catalytic domain-containing protein</fullName>
    </recommendedName>
</protein>
<dbReference type="PANTHER" id="PTHR46889">
    <property type="entry name" value="TRANSPOSASE INSF FOR INSERTION SEQUENCE IS3B-RELATED"/>
    <property type="match status" value="1"/>
</dbReference>
<organism evidence="2 3">
    <name type="scientific">Vibrio superstes NBRC 103154</name>
    <dbReference type="NCBI Taxonomy" id="1219062"/>
    <lineage>
        <taxon>Bacteria</taxon>
        <taxon>Pseudomonadati</taxon>
        <taxon>Pseudomonadota</taxon>
        <taxon>Gammaproteobacteria</taxon>
        <taxon>Vibrionales</taxon>
        <taxon>Vibrionaceae</taxon>
        <taxon>Vibrio</taxon>
    </lineage>
</organism>
<dbReference type="InterPro" id="IPR036397">
    <property type="entry name" value="RNaseH_sf"/>
</dbReference>
<dbReference type="Gene3D" id="3.30.420.10">
    <property type="entry name" value="Ribonuclease H-like superfamily/Ribonuclease H"/>
    <property type="match status" value="1"/>
</dbReference>
<dbReference type="PROSITE" id="PS50994">
    <property type="entry name" value="INTEGRASE"/>
    <property type="match status" value="1"/>
</dbReference>
<dbReference type="EMBL" id="BJXK01000003">
    <property type="protein sequence ID" value="GEM78510.1"/>
    <property type="molecule type" value="Genomic_DNA"/>
</dbReference>
<sequence length="103" mass="11732">MLVIRQEGLEAQVGYKKRRGMYSSQPALIAQNILDRNFSPSEPNQSWVTDITYIRTHEGWLYLAIVLDLYSRAIVGWSMRSRMESELVTQALLAEGVASKAKK</sequence>
<dbReference type="Proteomes" id="UP000321113">
    <property type="component" value="Unassembled WGS sequence"/>
</dbReference>
<dbReference type="InterPro" id="IPR012337">
    <property type="entry name" value="RNaseH-like_sf"/>
</dbReference>
<dbReference type="Pfam" id="PF00665">
    <property type="entry name" value="rve"/>
    <property type="match status" value="1"/>
</dbReference>
<dbReference type="GO" id="GO:0015074">
    <property type="term" value="P:DNA integration"/>
    <property type="evidence" value="ECO:0007669"/>
    <property type="project" value="InterPro"/>
</dbReference>
<accession>A0A511QMF7</accession>
<gene>
    <name evidence="2" type="ORF">VSU01S_07550</name>
</gene>
<feature type="domain" description="Integrase catalytic" evidence="1">
    <location>
        <begin position="39"/>
        <end position="103"/>
    </location>
</feature>
<evidence type="ECO:0000313" key="2">
    <source>
        <dbReference type="EMBL" id="GEM78510.1"/>
    </source>
</evidence>
<comment type="caution">
    <text evidence="2">The sequence shown here is derived from an EMBL/GenBank/DDBJ whole genome shotgun (WGS) entry which is preliminary data.</text>
</comment>
<evidence type="ECO:0000259" key="1">
    <source>
        <dbReference type="PROSITE" id="PS50994"/>
    </source>
</evidence>
<dbReference type="GO" id="GO:0003676">
    <property type="term" value="F:nucleic acid binding"/>
    <property type="evidence" value="ECO:0007669"/>
    <property type="project" value="InterPro"/>
</dbReference>